<dbReference type="RefSeq" id="XP_031557537.1">
    <property type="nucleotide sequence ID" value="XM_031701677.1"/>
</dbReference>
<keyword evidence="7 8" id="KW-0807">Transducer</keyword>
<dbReference type="PANTHER" id="PTHR45695">
    <property type="entry name" value="LEUCOKININ RECEPTOR-RELATED"/>
    <property type="match status" value="1"/>
</dbReference>
<evidence type="ECO:0000313" key="12">
    <source>
        <dbReference type="RefSeq" id="XP_031557534.1"/>
    </source>
</evidence>
<proteinExistence type="inferred from homology"/>
<dbReference type="PROSITE" id="PS50262">
    <property type="entry name" value="G_PROTEIN_RECEP_F1_2"/>
    <property type="match status" value="1"/>
</dbReference>
<feature type="domain" description="G-protein coupled receptors family 1 profile" evidence="10">
    <location>
        <begin position="45"/>
        <end position="306"/>
    </location>
</feature>
<dbReference type="InterPro" id="IPR000276">
    <property type="entry name" value="GPCR_Rhodpsn"/>
</dbReference>
<comment type="subcellular location">
    <subcellularLocation>
        <location evidence="1">Membrane</location>
        <topology evidence="1">Multi-pass membrane protein</topology>
    </subcellularLocation>
</comment>
<gene>
    <name evidence="12 13 14 15" type="primary">LOC116294136</name>
</gene>
<evidence type="ECO:0000313" key="13">
    <source>
        <dbReference type="RefSeq" id="XP_031557535.1"/>
    </source>
</evidence>
<dbReference type="RefSeq" id="XP_031557534.1">
    <property type="nucleotide sequence ID" value="XM_031701674.1"/>
</dbReference>
<dbReference type="AlphaFoldDB" id="A0A6P8HMF4"/>
<dbReference type="Gene3D" id="1.20.1070.10">
    <property type="entry name" value="Rhodopsin 7-helix transmembrane proteins"/>
    <property type="match status" value="1"/>
</dbReference>
<dbReference type="RefSeq" id="XP_031557538.1">
    <property type="nucleotide sequence ID" value="XM_031701678.1"/>
</dbReference>
<feature type="transmembrane region" description="Helical" evidence="9">
    <location>
        <begin position="195"/>
        <end position="220"/>
    </location>
</feature>
<feature type="transmembrane region" description="Helical" evidence="9">
    <location>
        <begin position="286"/>
        <end position="309"/>
    </location>
</feature>
<sequence>MENTTNVLTNNTGSPTCAVAKPLTAYEKWASVAFYIFIILFDLVGNSLVIIIVQRNQRMKNATNYLIVNMSVTEILSTLINLNMSMAAFIIYPDYPPYVNDIFALILCKTLAFMDGLTHSLSTLSLTVIAFDRFFAVKYPLKRIITRGRAKKIIALIWLLSCIASSPLLYASSYENKNQRLSCPRKWGPFPVNSYLIYVVTHLVLFYIIPLAVMGVLYSVTVYKLWSRRIPGNVTAANQRVEQHAKTNVLKMCITVVVVFALCWLPLFLTHVILESKVLECGVQPAVYSAIVFLAHTYYAINPYIYFAFSKDYRRGLRHIFRPLIDMCGSKQDRDYLRRSHVMDMSVSPRTDLTESGIEVISFRSLGTKDIIC</sequence>
<feature type="transmembrane region" description="Helical" evidence="9">
    <location>
        <begin position="153"/>
        <end position="171"/>
    </location>
</feature>
<keyword evidence="11" id="KW-1185">Reference proteome</keyword>
<evidence type="ECO:0000313" key="14">
    <source>
        <dbReference type="RefSeq" id="XP_031557537.1"/>
    </source>
</evidence>
<feature type="transmembrane region" description="Helical" evidence="9">
    <location>
        <begin position="65"/>
        <end position="92"/>
    </location>
</feature>
<evidence type="ECO:0000256" key="9">
    <source>
        <dbReference type="SAM" id="Phobius"/>
    </source>
</evidence>
<keyword evidence="5 9" id="KW-0472">Membrane</keyword>
<dbReference type="PRINTS" id="PR00237">
    <property type="entry name" value="GPCRRHODOPSN"/>
</dbReference>
<keyword evidence="3 9" id="KW-1133">Transmembrane helix</keyword>
<evidence type="ECO:0000256" key="5">
    <source>
        <dbReference type="ARBA" id="ARBA00023136"/>
    </source>
</evidence>
<evidence type="ECO:0000256" key="7">
    <source>
        <dbReference type="ARBA" id="ARBA00023224"/>
    </source>
</evidence>
<dbReference type="PANTHER" id="PTHR45695:SF9">
    <property type="entry name" value="LEUCOKININ RECEPTOR"/>
    <property type="match status" value="1"/>
</dbReference>
<dbReference type="PROSITE" id="PS00237">
    <property type="entry name" value="G_PROTEIN_RECEP_F1_1"/>
    <property type="match status" value="1"/>
</dbReference>
<reference evidence="12 13" key="1">
    <citation type="submission" date="2025-04" db="UniProtKB">
        <authorList>
            <consortium name="RefSeq"/>
        </authorList>
    </citation>
    <scope>IDENTIFICATION</scope>
    <source>
        <tissue evidence="12 13">Tentacle</tissue>
    </source>
</reference>
<keyword evidence="4 8" id="KW-0297">G-protein coupled receptor</keyword>
<evidence type="ECO:0000256" key="6">
    <source>
        <dbReference type="ARBA" id="ARBA00023170"/>
    </source>
</evidence>
<keyword evidence="2 8" id="KW-0812">Transmembrane</keyword>
<protein>
    <submittedName>
        <fullName evidence="12 13">Substance-P receptor-like</fullName>
    </submittedName>
</protein>
<comment type="similarity">
    <text evidence="8">Belongs to the G-protein coupled receptor 1 family.</text>
</comment>
<dbReference type="OrthoDB" id="5981855at2759"/>
<evidence type="ECO:0000256" key="1">
    <source>
        <dbReference type="ARBA" id="ARBA00004141"/>
    </source>
</evidence>
<evidence type="ECO:0000256" key="3">
    <source>
        <dbReference type="ARBA" id="ARBA00022989"/>
    </source>
</evidence>
<dbReference type="Proteomes" id="UP000515163">
    <property type="component" value="Unplaced"/>
</dbReference>
<dbReference type="SUPFAM" id="SSF81321">
    <property type="entry name" value="Family A G protein-coupled receptor-like"/>
    <property type="match status" value="1"/>
</dbReference>
<dbReference type="Pfam" id="PF00001">
    <property type="entry name" value="7tm_1"/>
    <property type="match status" value="1"/>
</dbReference>
<evidence type="ECO:0000256" key="4">
    <source>
        <dbReference type="ARBA" id="ARBA00023040"/>
    </source>
</evidence>
<keyword evidence="6 8" id="KW-0675">Receptor</keyword>
<evidence type="ECO:0000256" key="2">
    <source>
        <dbReference type="ARBA" id="ARBA00022692"/>
    </source>
</evidence>
<evidence type="ECO:0000313" key="11">
    <source>
        <dbReference type="Proteomes" id="UP000515163"/>
    </source>
</evidence>
<feature type="transmembrane region" description="Helical" evidence="9">
    <location>
        <begin position="249"/>
        <end position="274"/>
    </location>
</feature>
<dbReference type="RefSeq" id="XP_031557535.1">
    <property type="nucleotide sequence ID" value="XM_031701675.1"/>
</dbReference>
<organism evidence="11 12">
    <name type="scientific">Actinia tenebrosa</name>
    <name type="common">Australian red waratah sea anemone</name>
    <dbReference type="NCBI Taxonomy" id="6105"/>
    <lineage>
        <taxon>Eukaryota</taxon>
        <taxon>Metazoa</taxon>
        <taxon>Cnidaria</taxon>
        <taxon>Anthozoa</taxon>
        <taxon>Hexacorallia</taxon>
        <taxon>Actiniaria</taxon>
        <taxon>Actiniidae</taxon>
        <taxon>Actinia</taxon>
    </lineage>
</organism>
<accession>A0A6P8HMF4</accession>
<dbReference type="GO" id="GO:0005886">
    <property type="term" value="C:plasma membrane"/>
    <property type="evidence" value="ECO:0007669"/>
    <property type="project" value="TreeGrafter"/>
</dbReference>
<dbReference type="SMART" id="SM01381">
    <property type="entry name" value="7TM_GPCR_Srsx"/>
    <property type="match status" value="1"/>
</dbReference>
<dbReference type="FunFam" id="1.20.1070.10:FF:000291">
    <property type="entry name" value="Predicted protein"/>
    <property type="match status" value="1"/>
</dbReference>
<evidence type="ECO:0000256" key="8">
    <source>
        <dbReference type="RuleBase" id="RU000688"/>
    </source>
</evidence>
<feature type="transmembrane region" description="Helical" evidence="9">
    <location>
        <begin position="32"/>
        <end position="53"/>
    </location>
</feature>
<name>A0A6P8HMF4_ACTTE</name>
<dbReference type="InterPro" id="IPR017452">
    <property type="entry name" value="GPCR_Rhodpsn_7TM"/>
</dbReference>
<dbReference type="GeneID" id="116294136"/>
<evidence type="ECO:0000313" key="15">
    <source>
        <dbReference type="RefSeq" id="XP_031557538.1"/>
    </source>
</evidence>
<dbReference type="GO" id="GO:0004930">
    <property type="term" value="F:G protein-coupled receptor activity"/>
    <property type="evidence" value="ECO:0007669"/>
    <property type="project" value="UniProtKB-KW"/>
</dbReference>
<evidence type="ECO:0000259" key="10">
    <source>
        <dbReference type="PROSITE" id="PS50262"/>
    </source>
</evidence>
<feature type="transmembrane region" description="Helical" evidence="9">
    <location>
        <begin position="112"/>
        <end position="132"/>
    </location>
</feature>
<dbReference type="KEGG" id="aten:116294136"/>